<dbReference type="GeneID" id="35597431"/>
<dbReference type="EMBL" id="FJUY01000002">
    <property type="protein sequence ID" value="CZT16367.1"/>
    <property type="molecule type" value="Genomic_DNA"/>
</dbReference>
<dbReference type="AlphaFoldDB" id="A0A2D3UW21"/>
<dbReference type="Proteomes" id="UP000225277">
    <property type="component" value="Unassembled WGS sequence"/>
</dbReference>
<keyword evidence="3" id="KW-1185">Reference proteome</keyword>
<dbReference type="Gene3D" id="1.20.1420.10">
    <property type="entry name" value="Talin, central domain"/>
    <property type="match status" value="1"/>
</dbReference>
<evidence type="ECO:0000313" key="3">
    <source>
        <dbReference type="Proteomes" id="UP000225277"/>
    </source>
</evidence>
<gene>
    <name evidence="2" type="ORF">RCC_02210</name>
</gene>
<feature type="domain" description="Cyclin-D1-binding protein 1-like N-terminal" evidence="1">
    <location>
        <begin position="49"/>
        <end position="197"/>
    </location>
</feature>
<dbReference type="InterPro" id="IPR049317">
    <property type="entry name" value="GCIP-like_N"/>
</dbReference>
<reference evidence="2 3" key="1">
    <citation type="submission" date="2016-03" db="EMBL/GenBank/DDBJ databases">
        <authorList>
            <person name="Ploux O."/>
        </authorList>
    </citation>
    <scope>NUCLEOTIDE SEQUENCE [LARGE SCALE GENOMIC DNA]</scope>
    <source>
        <strain evidence="2 3">URUG2</strain>
    </source>
</reference>
<organism evidence="2 3">
    <name type="scientific">Ramularia collo-cygni</name>
    <dbReference type="NCBI Taxonomy" id="112498"/>
    <lineage>
        <taxon>Eukaryota</taxon>
        <taxon>Fungi</taxon>
        <taxon>Dikarya</taxon>
        <taxon>Ascomycota</taxon>
        <taxon>Pezizomycotina</taxon>
        <taxon>Dothideomycetes</taxon>
        <taxon>Dothideomycetidae</taxon>
        <taxon>Mycosphaerellales</taxon>
        <taxon>Mycosphaerellaceae</taxon>
        <taxon>Ramularia</taxon>
    </lineage>
</organism>
<dbReference type="InterPro" id="IPR026907">
    <property type="entry name" value="GCIP-like"/>
</dbReference>
<proteinExistence type="predicted"/>
<dbReference type="RefSeq" id="XP_023623260.1">
    <property type="nucleotide sequence ID" value="XM_023767492.1"/>
</dbReference>
<dbReference type="Pfam" id="PF13324">
    <property type="entry name" value="GCIP_N"/>
    <property type="match status" value="1"/>
</dbReference>
<dbReference type="STRING" id="112498.A0A2D3UW21"/>
<dbReference type="GO" id="GO:0005634">
    <property type="term" value="C:nucleus"/>
    <property type="evidence" value="ECO:0007669"/>
    <property type="project" value="TreeGrafter"/>
</dbReference>
<name>A0A2D3UW21_9PEZI</name>
<evidence type="ECO:0000259" key="1">
    <source>
        <dbReference type="Pfam" id="PF13324"/>
    </source>
</evidence>
<evidence type="ECO:0000313" key="2">
    <source>
        <dbReference type="EMBL" id="CZT16367.1"/>
    </source>
</evidence>
<dbReference type="OrthoDB" id="4088536at2759"/>
<accession>A0A2D3UW21</accession>
<sequence>MAPKEEDLRALNELISSTLALLRQFGSSLSEDKTATPAIPNPPNPLDIVRDAAKLLKAHTTKLSLLGINKPFTPTAIAGVLRELSGTCLPAMMSVVQICEVEKASWGTQMTGEVHRRVRRVFREVQNLLEELQSIASGNEPGGSRRDCLSSTGVVWEACDALIELEQMGIAGLAVQKAEQYRDSIKDAIEELQEWKEGTNLDTEGHDDELLDSGDEGVDGDTDSLDDLFNAANSMPQDRPELKKLVESAEARLKKIVLLYTALVKRRFKTFKGGDNMQVAALDKVATQLYVVQTDIDDTIASFYDLDEDSVKEGLEKCTKEARIACESVRLGWDGKEDEFTAWSKKWEEAVS</sequence>
<dbReference type="PANTHER" id="PTHR15492:SF1">
    <property type="entry name" value="CYCLIN-D1-BINDING PROTEIN 1"/>
    <property type="match status" value="1"/>
</dbReference>
<protein>
    <recommendedName>
        <fullName evidence="1">Cyclin-D1-binding protein 1-like N-terminal domain-containing protein</fullName>
    </recommendedName>
</protein>
<dbReference type="PANTHER" id="PTHR15492">
    <property type="entry name" value="CYCLIN D1-BINDING PROTEIN 1"/>
    <property type="match status" value="1"/>
</dbReference>
<dbReference type="Gene3D" id="1.20.1410.10">
    <property type="entry name" value="I/LWEQ domain"/>
    <property type="match status" value="1"/>
</dbReference>